<dbReference type="PANTHER" id="PTHR11362:SF82">
    <property type="entry name" value="PHOSPHATIDYLETHANOLAMINE-BINDING PROTEIN 4"/>
    <property type="match status" value="1"/>
</dbReference>
<reference evidence="4" key="1">
    <citation type="submission" date="2025-08" db="UniProtKB">
        <authorList>
            <consortium name="RefSeq"/>
        </authorList>
    </citation>
    <scope>IDENTIFICATION</scope>
</reference>
<dbReference type="Pfam" id="PF01161">
    <property type="entry name" value="PBP"/>
    <property type="match status" value="1"/>
</dbReference>
<evidence type="ECO:0000313" key="4">
    <source>
        <dbReference type="RefSeq" id="XP_057404304.1"/>
    </source>
</evidence>
<feature type="compositionally biased region" description="Basic and acidic residues" evidence="2">
    <location>
        <begin position="458"/>
        <end position="467"/>
    </location>
</feature>
<dbReference type="PROSITE" id="PS01220">
    <property type="entry name" value="PBP"/>
    <property type="match status" value="1"/>
</dbReference>
<dbReference type="PANTHER" id="PTHR11362">
    <property type="entry name" value="PHOSPHATIDYLETHANOLAMINE-BINDING PROTEIN"/>
    <property type="match status" value="1"/>
</dbReference>
<proteinExistence type="inferred from homology"/>
<dbReference type="SUPFAM" id="SSF49777">
    <property type="entry name" value="PEBP-like"/>
    <property type="match status" value="1"/>
</dbReference>
<name>A0ABM3TQC3_BALAC</name>
<dbReference type="GeneID" id="103004827"/>
<keyword evidence="3" id="KW-1185">Reference proteome</keyword>
<dbReference type="InterPro" id="IPR036610">
    <property type="entry name" value="PEBP-like_sf"/>
</dbReference>
<organism evidence="3 4">
    <name type="scientific">Balaenoptera acutorostrata</name>
    <name type="common">Common minke whale</name>
    <name type="synonym">Balaena rostrata</name>
    <dbReference type="NCBI Taxonomy" id="9767"/>
    <lineage>
        <taxon>Eukaryota</taxon>
        <taxon>Metazoa</taxon>
        <taxon>Chordata</taxon>
        <taxon>Craniata</taxon>
        <taxon>Vertebrata</taxon>
        <taxon>Euteleostomi</taxon>
        <taxon>Mammalia</taxon>
        <taxon>Eutheria</taxon>
        <taxon>Laurasiatheria</taxon>
        <taxon>Artiodactyla</taxon>
        <taxon>Whippomorpha</taxon>
        <taxon>Cetacea</taxon>
        <taxon>Mysticeti</taxon>
        <taxon>Balaenopteridae</taxon>
        <taxon>Balaenoptera</taxon>
    </lineage>
</organism>
<dbReference type="Gene3D" id="3.90.280.10">
    <property type="entry name" value="PEBP-like"/>
    <property type="match status" value="1"/>
</dbReference>
<protein>
    <submittedName>
        <fullName evidence="4">Phosphatidylethanolamine-binding protein 4</fullName>
    </submittedName>
</protein>
<feature type="region of interest" description="Disordered" evidence="2">
    <location>
        <begin position="93"/>
        <end position="113"/>
    </location>
</feature>
<evidence type="ECO:0000256" key="2">
    <source>
        <dbReference type="SAM" id="MobiDB-lite"/>
    </source>
</evidence>
<evidence type="ECO:0000313" key="3">
    <source>
        <dbReference type="Proteomes" id="UP001652580"/>
    </source>
</evidence>
<feature type="compositionally biased region" description="Polar residues" evidence="2">
    <location>
        <begin position="437"/>
        <end position="447"/>
    </location>
</feature>
<accession>A0ABM3TQC3</accession>
<dbReference type="InterPro" id="IPR035810">
    <property type="entry name" value="PEBP_euk"/>
</dbReference>
<comment type="similarity">
    <text evidence="1">Belongs to the phosphatidylethanolamine-binding protein family.</text>
</comment>
<sequence length="467" mass="50941">MEEQACTVDWPPPPDSHSSLGLRAVGTHESSGISSGCHFEDRSLLALDDHPGTIILWLRLSCGLREDRDHGQPMPGDQHRAHLLGMQAALRSQVRGAAQPRGTPPPSTALCTRPPSRAALLAFFSRDYYFGRVLSSAPQQGVAVRALLSSAGPPELARGSAALPLVQRPFLHRVTVSNHGHHPTAPRLSRQVAEELWAGEAEPFQLGGGPGPPKVLVSSGGLAAGAQAAPTFLPAEQRALSHQVPESWTMRLAVAALLLGLTMVVTGDEGDNDPCVYEALPDNDAVLCKGLKVSYPELGNLGCMVVPECNNYRQKITYWTKPIVKFPGALDGATYILVMVDPDAPSRSSPKARFWRHWLVTDIKGADMKKGKIQGQELSPYQPPSPPAQSGFHRYQFFVYLQEGKTISLLPKENKTRGSWKMDRFLSRFHLGEPEASTQFMTQNYQDTLDHQAPGRSSEPEAKPEPR</sequence>
<gene>
    <name evidence="4" type="primary">PEBP4</name>
</gene>
<feature type="region of interest" description="Disordered" evidence="2">
    <location>
        <begin position="437"/>
        <end position="467"/>
    </location>
</feature>
<dbReference type="InterPro" id="IPR008914">
    <property type="entry name" value="PEBP"/>
</dbReference>
<dbReference type="RefSeq" id="XP_057404304.1">
    <property type="nucleotide sequence ID" value="XM_057548321.1"/>
</dbReference>
<dbReference type="InterPro" id="IPR001858">
    <property type="entry name" value="Phosphatidylethanolamine-bd_CS"/>
</dbReference>
<dbReference type="CDD" id="cd00866">
    <property type="entry name" value="PEBP_euk"/>
    <property type="match status" value="1"/>
</dbReference>
<evidence type="ECO:0000256" key="1">
    <source>
        <dbReference type="ARBA" id="ARBA00007091"/>
    </source>
</evidence>
<dbReference type="Proteomes" id="UP001652580">
    <property type="component" value="Chromosome 6"/>
</dbReference>